<dbReference type="Proteomes" id="UP000002421">
    <property type="component" value="Segment"/>
</dbReference>
<evidence type="ECO:0000313" key="1">
    <source>
        <dbReference type="EMBL" id="ABY62934.1"/>
    </source>
</evidence>
<accession>B3FIW5</accession>
<proteinExistence type="predicted"/>
<evidence type="ECO:0000313" key="2">
    <source>
        <dbReference type="Proteomes" id="UP000002421"/>
    </source>
</evidence>
<protein>
    <submittedName>
        <fullName evidence="1">Uncharacterized protein</fullName>
    </submittedName>
</protein>
<keyword evidence="2" id="KW-1185">Reference proteome</keyword>
<dbReference type="KEGG" id="vg:6372452"/>
<organismHost>
    <name type="scientific">Pseudomonas chlororaphis</name>
    <dbReference type="NCBI Taxonomy" id="587753"/>
</organismHost>
<reference evidence="1 2" key="1">
    <citation type="journal article" date="2008" name="Virology">
        <title>Characterization of Pseudomonas chlororaphis myovirus 201varphi2-1 via genomic sequencing, mass spectrometry, and electron microscopy.</title>
        <authorList>
            <person name="Thomas J.A."/>
            <person name="Rolando M.R."/>
            <person name="Carroll C.A."/>
            <person name="Shen P.S."/>
            <person name="Belnap D.M."/>
            <person name="Weintraub S.T."/>
            <person name="Serwer P."/>
            <person name="Hardies S.C."/>
        </authorList>
    </citation>
    <scope>NUCLEOTIDE SEQUENCE</scope>
</reference>
<gene>
    <name evidence="1" type="ORF">201phi2-1p101</name>
</gene>
<sequence>MITRGKRTYLVNLFRPDGFFTYKGKLSLKAGNQILIGMVPVSVTPPPFDNPEVVQIDFDVMKGDLAVMPSIPDDITAFLNEWSSTFSSSLAPRIIL</sequence>
<organism evidence="1 2">
    <name type="scientific">Pseudomonas phage 201phi2-1</name>
    <name type="common">Pseudomonas chlororaphis phage 201phi2-1</name>
    <dbReference type="NCBI Taxonomy" id="198110"/>
    <lineage>
        <taxon>Viruses</taxon>
        <taxon>Duplodnaviria</taxon>
        <taxon>Heunggongvirae</taxon>
        <taxon>Uroviricota</taxon>
        <taxon>Caudoviricetes</taxon>
        <taxon>Chimalliviridae</taxon>
        <taxon>Serwervirus</taxon>
        <taxon>Serwervirus 201phi21</taxon>
    </lineage>
</organism>
<dbReference type="RefSeq" id="YP_001956826.1">
    <property type="nucleotide sequence ID" value="NC_010821.1"/>
</dbReference>
<name>B3FIW5_BP201</name>
<dbReference type="EMBL" id="EU197055">
    <property type="protein sequence ID" value="ABY62934.1"/>
    <property type="molecule type" value="Genomic_DNA"/>
</dbReference>